<sequence>MTATPARALGTPFLRVNSGGLCLTARTCACAMCEGTDTELQETPAVRTLRKRLWSWGWLSWWTQTILSVIAAVILLFVNSVSQQSLNLPALAGRSLAFVALAGSVVSNFWTWGYTRLSKRLGRKLPTAADAAARVSGSLRVGVVVNLLGICFAILGAEAIVGTLAAKAFTTQGQLALGGVASPVQAIDVLVVQANTNTLAAHFAALIASMRLQLAANACAATETA</sequence>
<dbReference type="EMBL" id="HBER01013214">
    <property type="protein sequence ID" value="CAD8531335.1"/>
    <property type="molecule type" value="Transcribed_RNA"/>
</dbReference>
<feature type="transmembrane region" description="Helical" evidence="1">
    <location>
        <begin position="143"/>
        <end position="166"/>
    </location>
</feature>
<dbReference type="PANTHER" id="PTHR34548:SF2">
    <property type="entry name" value="PROTEIN TIC 21, CHLOROPLASTIC"/>
    <property type="match status" value="1"/>
</dbReference>
<proteinExistence type="predicted"/>
<evidence type="ECO:0000256" key="1">
    <source>
        <dbReference type="SAM" id="Phobius"/>
    </source>
</evidence>
<dbReference type="PANTHER" id="PTHR34548">
    <property type="entry name" value="PROTEIN TIC 21, CHLOROPLASTIC"/>
    <property type="match status" value="1"/>
</dbReference>
<evidence type="ECO:0000313" key="2">
    <source>
        <dbReference type="EMBL" id="CAD8531335.1"/>
    </source>
</evidence>
<keyword evidence="1" id="KW-1133">Transmembrane helix</keyword>
<feature type="transmembrane region" description="Helical" evidence="1">
    <location>
        <begin position="91"/>
        <end position="112"/>
    </location>
</feature>
<dbReference type="Pfam" id="PF12263">
    <property type="entry name" value="DUF3611"/>
    <property type="match status" value="1"/>
</dbReference>
<dbReference type="InterPro" id="IPR022051">
    <property type="entry name" value="DUF3611"/>
</dbReference>
<evidence type="ECO:0008006" key="3">
    <source>
        <dbReference type="Google" id="ProtNLM"/>
    </source>
</evidence>
<organism evidence="2">
    <name type="scientific">Calcidiscus leptoporus</name>
    <dbReference type="NCBI Taxonomy" id="127549"/>
    <lineage>
        <taxon>Eukaryota</taxon>
        <taxon>Haptista</taxon>
        <taxon>Haptophyta</taxon>
        <taxon>Prymnesiophyceae</taxon>
        <taxon>Coccolithales</taxon>
        <taxon>Calcidiscaceae</taxon>
        <taxon>Calcidiscus</taxon>
    </lineage>
</organism>
<accession>A0A7S0ITD5</accession>
<dbReference type="AlphaFoldDB" id="A0A7S0ITD5"/>
<keyword evidence="1" id="KW-0472">Membrane</keyword>
<keyword evidence="1" id="KW-0812">Transmembrane</keyword>
<feature type="transmembrane region" description="Helical" evidence="1">
    <location>
        <begin position="59"/>
        <end position="79"/>
    </location>
</feature>
<protein>
    <recommendedName>
        <fullName evidence="3">DUF3611 family protein</fullName>
    </recommendedName>
</protein>
<gene>
    <name evidence="2" type="ORF">CLEP1334_LOCUS6587</name>
</gene>
<name>A0A7S0ITD5_9EUKA</name>
<reference evidence="2" key="1">
    <citation type="submission" date="2021-01" db="EMBL/GenBank/DDBJ databases">
        <authorList>
            <person name="Corre E."/>
            <person name="Pelletier E."/>
            <person name="Niang G."/>
            <person name="Scheremetjew M."/>
            <person name="Finn R."/>
            <person name="Kale V."/>
            <person name="Holt S."/>
            <person name="Cochrane G."/>
            <person name="Meng A."/>
            <person name="Brown T."/>
            <person name="Cohen L."/>
        </authorList>
    </citation>
    <scope>NUCLEOTIDE SEQUENCE</scope>
    <source>
        <strain evidence="2">RCC1130</strain>
    </source>
</reference>